<dbReference type="InterPro" id="IPR003825">
    <property type="entry name" value="Colicin-V_CvpA"/>
</dbReference>
<reference evidence="6 7" key="1">
    <citation type="submission" date="2014-12" db="EMBL/GenBank/DDBJ databases">
        <title>Draft genome sequences of 10 type strains of Lactococcus.</title>
        <authorList>
            <person name="Sun Z."/>
            <person name="Zhong Z."/>
            <person name="Liu W."/>
            <person name="Zhang W."/>
            <person name="Zhang H."/>
        </authorList>
    </citation>
    <scope>NUCLEOTIDE SEQUENCE [LARGE SCALE GENOMIC DNA]</scope>
    <source>
        <strain evidence="6 7">JCM 16395</strain>
    </source>
</reference>
<comment type="caution">
    <text evidence="6">The sequence shown here is derived from an EMBL/GenBank/DDBJ whole genome shotgun (WGS) entry which is preliminary data.</text>
</comment>
<feature type="transmembrane region" description="Helical" evidence="5">
    <location>
        <begin position="117"/>
        <end position="142"/>
    </location>
</feature>
<dbReference type="RefSeq" id="WP_096816858.1">
    <property type="nucleotide sequence ID" value="NZ_JXJU01000001.1"/>
</dbReference>
<evidence type="ECO:0000256" key="5">
    <source>
        <dbReference type="SAM" id="Phobius"/>
    </source>
</evidence>
<dbReference type="EMBL" id="JXJU01000001">
    <property type="protein sequence ID" value="PCS01383.1"/>
    <property type="molecule type" value="Genomic_DNA"/>
</dbReference>
<feature type="transmembrane region" description="Helical" evidence="5">
    <location>
        <begin position="24"/>
        <end position="42"/>
    </location>
</feature>
<accession>A0A2A5RPL4</accession>
<keyword evidence="2 5" id="KW-0812">Transmembrane</keyword>
<dbReference type="PANTHER" id="PTHR37306:SF1">
    <property type="entry name" value="COLICIN V PRODUCTION PROTEIN"/>
    <property type="match status" value="1"/>
</dbReference>
<evidence type="ECO:0000256" key="4">
    <source>
        <dbReference type="ARBA" id="ARBA00023136"/>
    </source>
</evidence>
<evidence type="ECO:0000313" key="7">
    <source>
        <dbReference type="Proteomes" id="UP000218181"/>
    </source>
</evidence>
<dbReference type="STRING" id="1291764.GCA_001311235_00390"/>
<dbReference type="PANTHER" id="PTHR37306">
    <property type="entry name" value="COLICIN V PRODUCTION PROTEIN"/>
    <property type="match status" value="1"/>
</dbReference>
<evidence type="ECO:0008006" key="8">
    <source>
        <dbReference type="Google" id="ProtNLM"/>
    </source>
</evidence>
<gene>
    <name evidence="6" type="ORF">RT41_GL000147</name>
</gene>
<dbReference type="GO" id="GO:0016020">
    <property type="term" value="C:membrane"/>
    <property type="evidence" value="ECO:0007669"/>
    <property type="project" value="UniProtKB-SubCell"/>
</dbReference>
<dbReference type="Proteomes" id="UP000218181">
    <property type="component" value="Unassembled WGS sequence"/>
</dbReference>
<evidence type="ECO:0000313" key="6">
    <source>
        <dbReference type="EMBL" id="PCS01383.1"/>
    </source>
</evidence>
<evidence type="ECO:0000256" key="2">
    <source>
        <dbReference type="ARBA" id="ARBA00022692"/>
    </source>
</evidence>
<feature type="transmembrane region" description="Helical" evidence="5">
    <location>
        <begin position="81"/>
        <end position="105"/>
    </location>
</feature>
<evidence type="ECO:0000256" key="1">
    <source>
        <dbReference type="ARBA" id="ARBA00004141"/>
    </source>
</evidence>
<proteinExistence type="predicted"/>
<dbReference type="GO" id="GO:0009403">
    <property type="term" value="P:toxin biosynthetic process"/>
    <property type="evidence" value="ECO:0007669"/>
    <property type="project" value="InterPro"/>
</dbReference>
<evidence type="ECO:0000256" key="3">
    <source>
        <dbReference type="ARBA" id="ARBA00022989"/>
    </source>
</evidence>
<keyword evidence="7" id="KW-1185">Reference proteome</keyword>
<keyword evidence="3 5" id="KW-1133">Transmembrane helix</keyword>
<dbReference type="AlphaFoldDB" id="A0A2A5RPL4"/>
<sequence>MLLNLIIILMLAWAFMLGYSRGLILQAIYSVGTIFAAFIAAGNYKALASSLSQWIPFASATSSSHLLLFSDNLLFHLDEAFYAGIAFIIIFVLVYTIIRIVGLFLKFAVAPLGRNGKILAGILGLCATYFGLQMFFVTLSLVPISTIQNYLSGSGLVRLMVLHTPITSSYFQNLFIETITKINPLG</sequence>
<comment type="subcellular location">
    <subcellularLocation>
        <location evidence="1">Membrane</location>
        <topology evidence="1">Multi-pass membrane protein</topology>
    </subcellularLocation>
</comment>
<dbReference type="Pfam" id="PF02674">
    <property type="entry name" value="Colicin_V"/>
    <property type="match status" value="1"/>
</dbReference>
<name>A0A2A5RPL4_9LACT</name>
<protein>
    <recommendedName>
        <fullName evidence="8">Colicin V production protein</fullName>
    </recommendedName>
</protein>
<dbReference type="OrthoDB" id="1809613at2"/>
<keyword evidence="4 5" id="KW-0472">Membrane</keyword>
<organism evidence="6 7">
    <name type="scientific">Lactococcus fujiensis JCM 16395</name>
    <dbReference type="NCBI Taxonomy" id="1291764"/>
    <lineage>
        <taxon>Bacteria</taxon>
        <taxon>Bacillati</taxon>
        <taxon>Bacillota</taxon>
        <taxon>Bacilli</taxon>
        <taxon>Lactobacillales</taxon>
        <taxon>Streptococcaceae</taxon>
        <taxon>Lactococcus</taxon>
    </lineage>
</organism>